<reference evidence="8" key="1">
    <citation type="journal article" date="2020" name="mSystems">
        <title>Genome- and Community-Level Interaction Insights into Carbon Utilization and Element Cycling Functions of Hydrothermarchaeota in Hydrothermal Sediment.</title>
        <authorList>
            <person name="Zhou Z."/>
            <person name="Liu Y."/>
            <person name="Xu W."/>
            <person name="Pan J."/>
            <person name="Luo Z.H."/>
            <person name="Li M."/>
        </authorList>
    </citation>
    <scope>NUCLEOTIDE SEQUENCE [LARGE SCALE GENOMIC DNA]</scope>
    <source>
        <strain evidence="8">SpSt-769</strain>
    </source>
</reference>
<dbReference type="PANTHER" id="PTHR43153">
    <property type="entry name" value="ELECTRON TRANSFER FLAVOPROTEIN ALPHA"/>
    <property type="match status" value="1"/>
</dbReference>
<dbReference type="InterPro" id="IPR017900">
    <property type="entry name" value="4Fe4S_Fe_S_CS"/>
</dbReference>
<dbReference type="Pfam" id="PF13237">
    <property type="entry name" value="Fer4_10"/>
    <property type="match status" value="1"/>
</dbReference>
<dbReference type="InterPro" id="IPR029035">
    <property type="entry name" value="DHS-like_NAD/FAD-binding_dom"/>
</dbReference>
<keyword evidence="3" id="KW-0249">Electron transport</keyword>
<evidence type="ECO:0000313" key="8">
    <source>
        <dbReference type="EMBL" id="HGH61316.1"/>
    </source>
</evidence>
<comment type="similarity">
    <text evidence="1">Belongs to the ETF alpha-subunit/FixB family.</text>
</comment>
<dbReference type="SUPFAM" id="SSF54862">
    <property type="entry name" value="4Fe-4S ferredoxins"/>
    <property type="match status" value="1"/>
</dbReference>
<dbReference type="AlphaFoldDB" id="A0A7C4EX49"/>
<feature type="binding site" evidence="6">
    <location>
        <position position="362"/>
    </location>
    <ligand>
        <name>FAD</name>
        <dbReference type="ChEBI" id="CHEBI:57692"/>
    </ligand>
</feature>
<keyword evidence="3" id="KW-0813">Transport</keyword>
<dbReference type="InterPro" id="IPR014729">
    <property type="entry name" value="Rossmann-like_a/b/a_fold"/>
</dbReference>
<dbReference type="Pfam" id="PF00766">
    <property type="entry name" value="ETF_alpha"/>
    <property type="match status" value="1"/>
</dbReference>
<feature type="binding site" evidence="6">
    <location>
        <begin position="310"/>
        <end position="311"/>
    </location>
    <ligand>
        <name>FAD</name>
        <dbReference type="ChEBI" id="CHEBI:57692"/>
    </ligand>
</feature>
<feature type="domain" description="4Fe-4S ferredoxin-type" evidence="7">
    <location>
        <begin position="1"/>
        <end position="30"/>
    </location>
</feature>
<protein>
    <submittedName>
        <fullName evidence="8">Electron transfer flavoprotein subunit alpha</fullName>
    </submittedName>
</protein>
<evidence type="ECO:0000256" key="2">
    <source>
        <dbReference type="ARBA" id="ARBA00022723"/>
    </source>
</evidence>
<dbReference type="GO" id="GO:0050660">
    <property type="term" value="F:flavin adenine dinucleotide binding"/>
    <property type="evidence" value="ECO:0007669"/>
    <property type="project" value="InterPro"/>
</dbReference>
<dbReference type="Gene3D" id="3.40.50.620">
    <property type="entry name" value="HUPs"/>
    <property type="match status" value="1"/>
</dbReference>
<dbReference type="InterPro" id="IPR001308">
    <property type="entry name" value="ETF_a/FixB"/>
</dbReference>
<evidence type="ECO:0000256" key="5">
    <source>
        <dbReference type="ARBA" id="ARBA00023014"/>
    </source>
</evidence>
<name>A0A7C4EX49_9BACT</name>
<dbReference type="EMBL" id="DTGT01000264">
    <property type="protein sequence ID" value="HGH61316.1"/>
    <property type="molecule type" value="Genomic_DNA"/>
</dbReference>
<dbReference type="PIRSF" id="PIRSF000089">
    <property type="entry name" value="Electra_flavoP_a"/>
    <property type="match status" value="1"/>
</dbReference>
<comment type="caution">
    <text evidence="8">The sequence shown here is derived from an EMBL/GenBank/DDBJ whole genome shotgun (WGS) entry which is preliminary data.</text>
</comment>
<dbReference type="CDD" id="cd01715">
    <property type="entry name" value="ETF_alpha"/>
    <property type="match status" value="1"/>
</dbReference>
<dbReference type="GO" id="GO:0009055">
    <property type="term" value="F:electron transfer activity"/>
    <property type="evidence" value="ECO:0007669"/>
    <property type="project" value="InterPro"/>
</dbReference>
<keyword evidence="2" id="KW-0479">Metal-binding</keyword>
<evidence type="ECO:0000256" key="4">
    <source>
        <dbReference type="ARBA" id="ARBA00023004"/>
    </source>
</evidence>
<dbReference type="Pfam" id="PF01012">
    <property type="entry name" value="ETF"/>
    <property type="match status" value="1"/>
</dbReference>
<dbReference type="Gene3D" id="3.40.50.1220">
    <property type="entry name" value="TPP-binding domain"/>
    <property type="match status" value="1"/>
</dbReference>
<keyword evidence="6" id="KW-0285">Flavoprotein</keyword>
<evidence type="ECO:0000256" key="6">
    <source>
        <dbReference type="PIRSR" id="PIRSR000089-1"/>
    </source>
</evidence>
<feature type="binding site" evidence="6">
    <location>
        <begin position="341"/>
        <end position="348"/>
    </location>
    <ligand>
        <name>FAD</name>
        <dbReference type="ChEBI" id="CHEBI:57692"/>
    </ligand>
</feature>
<dbReference type="PROSITE" id="PS51379">
    <property type="entry name" value="4FE4S_FER_2"/>
    <property type="match status" value="2"/>
</dbReference>
<dbReference type="Gene3D" id="3.30.70.20">
    <property type="match status" value="1"/>
</dbReference>
<proteinExistence type="inferred from homology"/>
<feature type="binding site" evidence="6">
    <location>
        <begin position="324"/>
        <end position="328"/>
    </location>
    <ligand>
        <name>FAD</name>
        <dbReference type="ChEBI" id="CHEBI:57692"/>
    </ligand>
</feature>
<accession>A0A7C4EX49</accession>
<dbReference type="SMART" id="SM00893">
    <property type="entry name" value="ETF"/>
    <property type="match status" value="1"/>
</dbReference>
<feature type="binding site" evidence="6">
    <location>
        <position position="285"/>
    </location>
    <ligand>
        <name>FAD</name>
        <dbReference type="ChEBI" id="CHEBI:57692"/>
    </ligand>
</feature>
<comment type="cofactor">
    <cofactor evidence="6">
        <name>FAD</name>
        <dbReference type="ChEBI" id="CHEBI:57692"/>
    </cofactor>
    <text evidence="6">Binds 1 FAD per dimer.</text>
</comment>
<dbReference type="InterPro" id="IPR017896">
    <property type="entry name" value="4Fe4S_Fe-S-bd"/>
</dbReference>
<keyword evidence="6" id="KW-0274">FAD</keyword>
<evidence type="ECO:0000259" key="7">
    <source>
        <dbReference type="PROSITE" id="PS51379"/>
    </source>
</evidence>
<organism evidence="8">
    <name type="scientific">Desulfomonile tiedjei</name>
    <dbReference type="NCBI Taxonomy" id="2358"/>
    <lineage>
        <taxon>Bacteria</taxon>
        <taxon>Pseudomonadati</taxon>
        <taxon>Thermodesulfobacteriota</taxon>
        <taxon>Desulfomonilia</taxon>
        <taxon>Desulfomonilales</taxon>
        <taxon>Desulfomonilaceae</taxon>
        <taxon>Desulfomonile</taxon>
    </lineage>
</organism>
<dbReference type="SUPFAM" id="SSF52402">
    <property type="entry name" value="Adenine nucleotide alpha hydrolases-like"/>
    <property type="match status" value="1"/>
</dbReference>
<feature type="domain" description="4Fe-4S ferredoxin-type" evidence="7">
    <location>
        <begin position="31"/>
        <end position="59"/>
    </location>
</feature>
<sequence>MAIHIDRDKCNGCGKCSRSCPYQAIEIHDKKAQWIEDRCTLCGACLKSCKYEALTGEIPERVVPDFSNYRDVLVFCEMFDGSFHRSAIELLGCARGLADDLSQRVIAVATGVKAPDTLRDLIAHGADECLFLENSSLAFYQTCTYAHILCEAIKRFKPSILLIAATPLGRDLAPRVARRMGLGLTADCTRLSIDPEEKILLQTRPAFGGNIMATIVSRYSRPQAATVRPGIMRPINYDATRSGDIRVEKIDLAQCTEFTRILECTMNPPTGVNLASAKIVVAGGRPICSEKGLAILKDFAAAVKGEIACTRVVVEEGFLSQEHQVGQTGQTVRPEIYFACGISGAVQHRAGIEGSRYIVAINKDPDAPIFEVADFAIVGDMFDVLPALTRAVQDQQKEFSR</sequence>
<evidence type="ECO:0000256" key="1">
    <source>
        <dbReference type="ARBA" id="ARBA00005817"/>
    </source>
</evidence>
<dbReference type="InterPro" id="IPR033947">
    <property type="entry name" value="ETF_alpha_N"/>
</dbReference>
<dbReference type="SUPFAM" id="SSF52467">
    <property type="entry name" value="DHS-like NAD/FAD-binding domain"/>
    <property type="match status" value="1"/>
</dbReference>
<dbReference type="GO" id="GO:0051536">
    <property type="term" value="F:iron-sulfur cluster binding"/>
    <property type="evidence" value="ECO:0007669"/>
    <property type="project" value="UniProtKB-KW"/>
</dbReference>
<dbReference type="GO" id="GO:0033539">
    <property type="term" value="P:fatty acid beta-oxidation using acyl-CoA dehydrogenase"/>
    <property type="evidence" value="ECO:0007669"/>
    <property type="project" value="TreeGrafter"/>
</dbReference>
<evidence type="ECO:0000256" key="3">
    <source>
        <dbReference type="ARBA" id="ARBA00022982"/>
    </source>
</evidence>
<dbReference type="InterPro" id="IPR014730">
    <property type="entry name" value="ETF_a/b_N"/>
</dbReference>
<dbReference type="PROSITE" id="PS00198">
    <property type="entry name" value="4FE4S_FER_1"/>
    <property type="match status" value="1"/>
</dbReference>
<dbReference type="GO" id="GO:0046872">
    <property type="term" value="F:metal ion binding"/>
    <property type="evidence" value="ECO:0007669"/>
    <property type="project" value="UniProtKB-KW"/>
</dbReference>
<keyword evidence="4" id="KW-0408">Iron</keyword>
<dbReference type="PANTHER" id="PTHR43153:SF1">
    <property type="entry name" value="ELECTRON TRANSFER FLAVOPROTEIN SUBUNIT ALPHA, MITOCHONDRIAL"/>
    <property type="match status" value="1"/>
</dbReference>
<gene>
    <name evidence="8" type="ORF">ENV54_08470</name>
</gene>
<dbReference type="InterPro" id="IPR014731">
    <property type="entry name" value="ETF_asu_C"/>
</dbReference>
<keyword evidence="5" id="KW-0411">Iron-sulfur</keyword>